<dbReference type="Proteomes" id="UP000000492">
    <property type="component" value="Chromosome"/>
</dbReference>
<keyword evidence="2" id="KW-1133">Transmembrane helix</keyword>
<dbReference type="AlphaFoldDB" id="F8E0X6"/>
<gene>
    <name evidence="4" type="ordered locus">CRES_1703</name>
</gene>
<dbReference type="STRING" id="662755.CRES_1703"/>
<sequence length="314" mass="34423">MEHPRYDIPEPDRPATRSLATWARSHWVAVLAIVFVLVSLLIVVSIQGTKAVDAPEPHASSQAQDEGDADNAQRTDQPIPSGSLDNVKLGELPPGGDYTTKGSGKFRTVPGESGKVGEGREDHYTYVVEVEDTIDAAPYGGDDGFAAMVEATLSNPKSWIGDKRFSFQRVDGNKEKNPDLRIQLTSAQTTHDVCGNDYKLETSCFMPEGNRVILNESRWVRGAAPFEGDLGGYRQYMINHEVGHGIGYPAHVGCEKSGNLAPIMMQQTLSLNNSELYKINPQEVYNNDGLTCRPNPWVFPLDRPGGNRLPGRSK</sequence>
<evidence type="ECO:0000313" key="5">
    <source>
        <dbReference type="Proteomes" id="UP000000492"/>
    </source>
</evidence>
<proteinExistence type="predicted"/>
<dbReference type="InterPro" id="IPR022603">
    <property type="entry name" value="DUF3152"/>
</dbReference>
<protein>
    <recommendedName>
        <fullName evidence="3">DUF3152 domain-containing protein</fullName>
    </recommendedName>
</protein>
<dbReference type="eggNOG" id="COG5479">
    <property type="taxonomic scope" value="Bacteria"/>
</dbReference>
<dbReference type="EMBL" id="CP002857">
    <property type="protein sequence ID" value="AEI10055.1"/>
    <property type="molecule type" value="Genomic_DNA"/>
</dbReference>
<name>F8E0X6_CORRG</name>
<reference evidence="4 5" key="1">
    <citation type="journal article" date="2012" name="BMC Genomics">
        <title>Complete genome sequence, lifestyle, and multi-drug resistance of the human pathogen Corynebacterium resistens DSM 45100 isolated from blood samples of a leukemia patient.</title>
        <authorList>
            <person name="Schroder J."/>
            <person name="Maus I."/>
            <person name="Meyer K."/>
            <person name="Wordemann S."/>
            <person name="Blom J."/>
            <person name="Jaenicke S."/>
            <person name="Schneider J."/>
            <person name="Trost E."/>
            <person name="Tauch A."/>
        </authorList>
    </citation>
    <scope>NUCLEOTIDE SEQUENCE [LARGE SCALE GENOMIC DNA]</scope>
    <source>
        <strain evidence="5">DSM 45100 / JCM 12819 / CCUG 50093 / GTC 2026 / SICGH 158</strain>
    </source>
</reference>
<evidence type="ECO:0000313" key="4">
    <source>
        <dbReference type="EMBL" id="AEI10055.1"/>
    </source>
</evidence>
<evidence type="ECO:0000256" key="2">
    <source>
        <dbReference type="SAM" id="Phobius"/>
    </source>
</evidence>
<feature type="domain" description="DUF3152" evidence="3">
    <location>
        <begin position="92"/>
        <end position="300"/>
    </location>
</feature>
<accession>F8E0X6</accession>
<feature type="compositionally biased region" description="Polar residues" evidence="1">
    <location>
        <begin position="72"/>
        <end position="84"/>
    </location>
</feature>
<dbReference type="KEGG" id="crd:CRES_1703"/>
<feature type="transmembrane region" description="Helical" evidence="2">
    <location>
        <begin position="27"/>
        <end position="46"/>
    </location>
</feature>
<dbReference type="SUPFAM" id="SSF55486">
    <property type="entry name" value="Metalloproteases ('zincins'), catalytic domain"/>
    <property type="match status" value="1"/>
</dbReference>
<organism evidence="4 5">
    <name type="scientific">Corynebacterium resistens (strain DSM 45100 / JCM 12819 / GTC 2026 / SICGH 158)</name>
    <dbReference type="NCBI Taxonomy" id="662755"/>
    <lineage>
        <taxon>Bacteria</taxon>
        <taxon>Bacillati</taxon>
        <taxon>Actinomycetota</taxon>
        <taxon>Actinomycetes</taxon>
        <taxon>Mycobacteriales</taxon>
        <taxon>Corynebacteriaceae</taxon>
        <taxon>Corynebacterium</taxon>
    </lineage>
</organism>
<evidence type="ECO:0000259" key="3">
    <source>
        <dbReference type="Pfam" id="PF11350"/>
    </source>
</evidence>
<feature type="region of interest" description="Disordered" evidence="1">
    <location>
        <begin position="51"/>
        <end position="118"/>
    </location>
</feature>
<evidence type="ECO:0000256" key="1">
    <source>
        <dbReference type="SAM" id="MobiDB-lite"/>
    </source>
</evidence>
<dbReference type="Pfam" id="PF11350">
    <property type="entry name" value="DUF3152"/>
    <property type="match status" value="1"/>
</dbReference>
<keyword evidence="2" id="KW-0472">Membrane</keyword>
<keyword evidence="5" id="KW-1185">Reference proteome</keyword>
<dbReference type="HOGENOM" id="CLU_037318_0_0_11"/>
<keyword evidence="2" id="KW-0812">Transmembrane</keyword>